<evidence type="ECO:0000313" key="1">
    <source>
        <dbReference type="EMBL" id="AFU68224.1"/>
    </source>
</evidence>
<proteinExistence type="predicted"/>
<organism evidence="1 2">
    <name type="scientific">Psychroflexus torquis (strain ATCC 700755 / CIP 106069 / ACAM 623)</name>
    <dbReference type="NCBI Taxonomy" id="313595"/>
    <lineage>
        <taxon>Bacteria</taxon>
        <taxon>Pseudomonadati</taxon>
        <taxon>Bacteroidota</taxon>
        <taxon>Flavobacteriia</taxon>
        <taxon>Flavobacteriales</taxon>
        <taxon>Flavobacteriaceae</taxon>
        <taxon>Psychroflexus</taxon>
    </lineage>
</organism>
<dbReference type="KEGG" id="ptq:P700755_001290"/>
<dbReference type="HOGENOM" id="CLU_1184272_0_0_10"/>
<accession>K4ICT3</accession>
<evidence type="ECO:0000313" key="2">
    <source>
        <dbReference type="Proteomes" id="UP000008514"/>
    </source>
</evidence>
<protein>
    <submittedName>
        <fullName evidence="1">Uncharacterized protein</fullName>
    </submittedName>
</protein>
<gene>
    <name evidence="1" type="ordered locus">P700755_001290</name>
</gene>
<keyword evidence="2" id="KW-1185">Reference proteome</keyword>
<name>K4ICT3_PSYTT</name>
<dbReference type="STRING" id="313595.P700755_001290"/>
<sequence>MVGIISPKLFYKCKLKNMFNFHKSIIFLLFPILMVSCYENDAPLVVDENTLHHSSDLSSKLKSITSHNASFDDLIDNAFCFSLIFPYELSINNQLRVFNSAQDLSPLREDDAIEIVFPVSIVFSDYIIQEVNSTLELNELINQCDDFQSITSFNCYSIEFPLTLKDFNDVNSSFQTHHFFNNKDIFLYLENLHDSDVYEIGYPISLLNKISRETVINDNQEFIDMLDSSPSHCE</sequence>
<dbReference type="eggNOG" id="ENOG502Z9DW">
    <property type="taxonomic scope" value="Bacteria"/>
</dbReference>
<dbReference type="AlphaFoldDB" id="K4ICT3"/>
<reference evidence="1" key="1">
    <citation type="submission" date="2006-03" db="EMBL/GenBank/DDBJ databases">
        <authorList>
            <person name="Bowman J."/>
            <person name="Ferriera S."/>
            <person name="Johnson J."/>
            <person name="Kravitz S."/>
            <person name="Halpern A."/>
            <person name="Remington K."/>
            <person name="Beeson K."/>
            <person name="Tran B."/>
            <person name="Rogers Y.-H."/>
            <person name="Friedman R."/>
            <person name="Venter J.C."/>
        </authorList>
    </citation>
    <scope>NUCLEOTIDE SEQUENCE [LARGE SCALE GENOMIC DNA]</scope>
    <source>
        <strain evidence="1">ATCC 700755</strain>
    </source>
</reference>
<dbReference type="Proteomes" id="UP000008514">
    <property type="component" value="Chromosome"/>
</dbReference>
<dbReference type="EMBL" id="CP003879">
    <property type="protein sequence ID" value="AFU68224.1"/>
    <property type="molecule type" value="Genomic_DNA"/>
</dbReference>
<reference evidence="1" key="2">
    <citation type="submission" date="2012-09" db="EMBL/GenBank/DDBJ databases">
        <title>The complete sequence of Psychroflexus torquis an extreme psychrophile from sea-ice that is stimulated by light.</title>
        <authorList>
            <person name="Feng S."/>
            <person name="Powell S.M."/>
            <person name="Bowman J.P."/>
        </authorList>
    </citation>
    <scope>NUCLEOTIDE SEQUENCE [LARGE SCALE GENOMIC DNA]</scope>
    <source>
        <strain evidence="1">ATCC 700755</strain>
    </source>
</reference>